<keyword evidence="2" id="KW-0472">Membrane</keyword>
<feature type="compositionally biased region" description="Low complexity" evidence="1">
    <location>
        <begin position="426"/>
        <end position="442"/>
    </location>
</feature>
<feature type="transmembrane region" description="Helical" evidence="2">
    <location>
        <begin position="179"/>
        <end position="198"/>
    </location>
</feature>
<feature type="transmembrane region" description="Helical" evidence="2">
    <location>
        <begin position="384"/>
        <end position="408"/>
    </location>
</feature>
<dbReference type="InterPro" id="IPR051384">
    <property type="entry name" value="Mth_GPCR"/>
</dbReference>
<keyword evidence="2" id="KW-1133">Transmembrane helix</keyword>
<evidence type="ECO:0000313" key="4">
    <source>
        <dbReference type="EMBL" id="KAK4296161.1"/>
    </source>
</evidence>
<evidence type="ECO:0000256" key="1">
    <source>
        <dbReference type="SAM" id="MobiDB-lite"/>
    </source>
</evidence>
<dbReference type="PANTHER" id="PTHR47154">
    <property type="entry name" value="G-PROTEIN COUPLED RECEPTOR MTH-RELATED"/>
    <property type="match status" value="1"/>
</dbReference>
<feature type="chain" id="PRO_5042067568" description="G-protein coupled receptors family 2 profile 2 domain-containing protein" evidence="3">
    <location>
        <begin position="27"/>
        <end position="460"/>
    </location>
</feature>
<feature type="transmembrane region" description="Helical" evidence="2">
    <location>
        <begin position="250"/>
        <end position="274"/>
    </location>
</feature>
<dbReference type="GO" id="GO:0008528">
    <property type="term" value="F:G protein-coupled peptide receptor activity"/>
    <property type="evidence" value="ECO:0007669"/>
    <property type="project" value="TreeGrafter"/>
</dbReference>
<organism evidence="4 5">
    <name type="scientific">Petrolisthes manimaculis</name>
    <dbReference type="NCBI Taxonomy" id="1843537"/>
    <lineage>
        <taxon>Eukaryota</taxon>
        <taxon>Metazoa</taxon>
        <taxon>Ecdysozoa</taxon>
        <taxon>Arthropoda</taxon>
        <taxon>Crustacea</taxon>
        <taxon>Multicrustacea</taxon>
        <taxon>Malacostraca</taxon>
        <taxon>Eumalacostraca</taxon>
        <taxon>Eucarida</taxon>
        <taxon>Decapoda</taxon>
        <taxon>Pleocyemata</taxon>
        <taxon>Anomura</taxon>
        <taxon>Galatheoidea</taxon>
        <taxon>Porcellanidae</taxon>
        <taxon>Petrolisthes</taxon>
    </lineage>
</organism>
<feature type="transmembrane region" description="Helical" evidence="2">
    <location>
        <begin position="148"/>
        <end position="172"/>
    </location>
</feature>
<dbReference type="EMBL" id="JAWZYT010003913">
    <property type="protein sequence ID" value="KAK4296161.1"/>
    <property type="molecule type" value="Genomic_DNA"/>
</dbReference>
<evidence type="ECO:0000256" key="2">
    <source>
        <dbReference type="SAM" id="Phobius"/>
    </source>
</evidence>
<comment type="caution">
    <text evidence="4">The sequence shown here is derived from an EMBL/GenBank/DDBJ whole genome shotgun (WGS) entry which is preliminary data.</text>
</comment>
<dbReference type="PANTHER" id="PTHR47154:SF2">
    <property type="entry name" value="G-PROTEIN COUPLED RECEPTOR MTH-RELATED"/>
    <property type="match status" value="1"/>
</dbReference>
<sequence>MALSRFLTSVCVCVLVWITLFDGTDAKSTSEDQVLPLCCKLNEFVNSSFVCDEGKKGVIADPVFYPGAVFGYNGFPTCENGTSGIVSLNLSDAFFYDRKMYLPTHKHTVNPIDSSWYCLGMTHVESSNELQTKVYVCEEKLFKNILPLWPIVGVAHFLIVLTLICFLAVPVLRRLQGQYMFYFLVCMLLHNILRFPGSTLLFEHTKHSCLIFGLLRCFLFICMWIWVSVICVEVLVALIRQKDVSSWRRFFLWSLFGWGMGVTAPGVLATVLYFTGRMQVSPTMILENSDVNEVNTVSCNLLKHIDWILLLMSFAFFVMDGIILFVATLRMCTYPLFGQGLLRTEASLCISQGWKLVIVLLMNALIILYPHYIYIELDSHVAMLLQSAIIFLVFAYWNVVLATVGNAWHCVLPCTRRDLPTREQEPVQQHQVEEQVNQQAEQPEQKRGIQISDTFEVEFS</sequence>
<accession>A0AAE1NVY2</accession>
<evidence type="ECO:0000256" key="3">
    <source>
        <dbReference type="SAM" id="SignalP"/>
    </source>
</evidence>
<keyword evidence="3" id="KW-0732">Signal</keyword>
<gene>
    <name evidence="4" type="ORF">Pmani_031322</name>
</gene>
<dbReference type="GO" id="GO:0005886">
    <property type="term" value="C:plasma membrane"/>
    <property type="evidence" value="ECO:0007669"/>
    <property type="project" value="TreeGrafter"/>
</dbReference>
<dbReference type="Proteomes" id="UP001292094">
    <property type="component" value="Unassembled WGS sequence"/>
</dbReference>
<feature type="transmembrane region" description="Helical" evidence="2">
    <location>
        <begin position="210"/>
        <end position="238"/>
    </location>
</feature>
<feature type="transmembrane region" description="Helical" evidence="2">
    <location>
        <begin position="307"/>
        <end position="332"/>
    </location>
</feature>
<feature type="transmembrane region" description="Helical" evidence="2">
    <location>
        <begin position="353"/>
        <end position="372"/>
    </location>
</feature>
<dbReference type="AlphaFoldDB" id="A0AAE1NVY2"/>
<dbReference type="Gene3D" id="1.20.1070.10">
    <property type="entry name" value="Rhodopsin 7-helix transmembrane proteins"/>
    <property type="match status" value="1"/>
</dbReference>
<name>A0AAE1NVY2_9EUCA</name>
<evidence type="ECO:0000313" key="5">
    <source>
        <dbReference type="Proteomes" id="UP001292094"/>
    </source>
</evidence>
<protein>
    <recommendedName>
        <fullName evidence="6">G-protein coupled receptors family 2 profile 2 domain-containing protein</fullName>
    </recommendedName>
</protein>
<feature type="region of interest" description="Disordered" evidence="1">
    <location>
        <begin position="423"/>
        <end position="452"/>
    </location>
</feature>
<evidence type="ECO:0008006" key="6">
    <source>
        <dbReference type="Google" id="ProtNLM"/>
    </source>
</evidence>
<keyword evidence="2" id="KW-0812">Transmembrane</keyword>
<proteinExistence type="predicted"/>
<reference evidence="4" key="1">
    <citation type="submission" date="2023-11" db="EMBL/GenBank/DDBJ databases">
        <title>Genome assemblies of two species of porcelain crab, Petrolisthes cinctipes and Petrolisthes manimaculis (Anomura: Porcellanidae).</title>
        <authorList>
            <person name="Angst P."/>
        </authorList>
    </citation>
    <scope>NUCLEOTIDE SEQUENCE</scope>
    <source>
        <strain evidence="4">PB745_02</strain>
        <tissue evidence="4">Gill</tissue>
    </source>
</reference>
<feature type="signal peptide" evidence="3">
    <location>
        <begin position="1"/>
        <end position="26"/>
    </location>
</feature>
<keyword evidence="5" id="KW-1185">Reference proteome</keyword>